<dbReference type="InterPro" id="IPR051917">
    <property type="entry name" value="Transposase-Integrase"/>
</dbReference>
<feature type="domain" description="Integrase catalytic" evidence="2">
    <location>
        <begin position="206"/>
        <end position="370"/>
    </location>
</feature>
<dbReference type="InterPro" id="IPR036397">
    <property type="entry name" value="RNaseH_sf"/>
</dbReference>
<dbReference type="InterPro" id="IPR001584">
    <property type="entry name" value="Integrase_cat-core"/>
</dbReference>
<evidence type="ECO:0000259" key="2">
    <source>
        <dbReference type="PROSITE" id="PS50994"/>
    </source>
</evidence>
<evidence type="ECO:0000313" key="4">
    <source>
        <dbReference type="Proteomes" id="UP000783871"/>
    </source>
</evidence>
<name>A0ABX0ZEN5_9ACTN</name>
<dbReference type="Gene3D" id="3.30.420.10">
    <property type="entry name" value="Ribonuclease H-like superfamily/Ribonuclease H"/>
    <property type="match status" value="1"/>
</dbReference>
<evidence type="ECO:0000256" key="1">
    <source>
        <dbReference type="ARBA" id="ARBA00023172"/>
    </source>
</evidence>
<dbReference type="SUPFAM" id="SSF53098">
    <property type="entry name" value="Ribonuclease H-like"/>
    <property type="match status" value="1"/>
</dbReference>
<dbReference type="EMBL" id="JAATEO010000092">
    <property type="protein sequence ID" value="NJP35938.1"/>
    <property type="molecule type" value="Genomic_DNA"/>
</dbReference>
<dbReference type="InterPro" id="IPR025246">
    <property type="entry name" value="IS30-like_HTH"/>
</dbReference>
<dbReference type="Pfam" id="PF00665">
    <property type="entry name" value="rve"/>
    <property type="match status" value="1"/>
</dbReference>
<sequence>MSGKRLSSEERAQIEVLFGQGLRFGQIAAVIGRDRSTVWREVRRNRTLRRGAGMQGVKHPRGRRPGYVPGQGYPRSWGQAYGWRYSHVVAQRHADERARRPRAGKLRPGRGQPWPPLWEIVKDKLAQRWSPVQIARWLRLEHPDQPEMWVSHETIYQAIYYQARGGMRQELARQVALRSGRSVRRPQSRQAAAGRGARPWVRDFHISTRPAEVADRAVPGHWEGDLVIGARGSSAIITLVERSTRYVMLGALPESRVSEQVIDVLAGLMRRLPAELRKTLTWDQGIEMIQHPTFTLATDCRVYFCDPHSPWQRGSNENTNGLLRQYFPRSSTDFRTYTQDDLDAVARELNGRPRQTLNWQNPAEALNKLLVATAA</sequence>
<keyword evidence="1" id="KW-0233">DNA recombination</keyword>
<proteinExistence type="predicted"/>
<dbReference type="PANTHER" id="PTHR10948:SF23">
    <property type="entry name" value="TRANSPOSASE INSI FOR INSERTION SEQUENCE ELEMENT IS30A-RELATED"/>
    <property type="match status" value="1"/>
</dbReference>
<dbReference type="Pfam" id="PF13936">
    <property type="entry name" value="HTH_38"/>
    <property type="match status" value="1"/>
</dbReference>
<dbReference type="InterPro" id="IPR012337">
    <property type="entry name" value="RNaseH-like_sf"/>
</dbReference>
<dbReference type="PROSITE" id="PS50994">
    <property type="entry name" value="INTEGRASE"/>
    <property type="match status" value="1"/>
</dbReference>
<dbReference type="Proteomes" id="UP000783871">
    <property type="component" value="Unassembled WGS sequence"/>
</dbReference>
<gene>
    <name evidence="3" type="ORF">HCJ94_29330</name>
</gene>
<reference evidence="3 4" key="1">
    <citation type="submission" date="2020-03" db="EMBL/GenBank/DDBJ databases">
        <title>WGS of actinomycetes isolated from Thailand.</title>
        <authorList>
            <person name="Thawai C."/>
        </authorList>
    </citation>
    <scope>NUCLEOTIDE SEQUENCE [LARGE SCALE GENOMIC DNA]</scope>
    <source>
        <strain evidence="3 4">HSS6-12</strain>
    </source>
</reference>
<dbReference type="PANTHER" id="PTHR10948">
    <property type="entry name" value="TRANSPOSASE"/>
    <property type="match status" value="1"/>
</dbReference>
<comment type="caution">
    <text evidence="3">The sequence shown here is derived from an EMBL/GenBank/DDBJ whole genome shotgun (WGS) entry which is preliminary data.</text>
</comment>
<dbReference type="RefSeq" id="WP_168004237.1">
    <property type="nucleotide sequence ID" value="NZ_JAATEO010000092.1"/>
</dbReference>
<evidence type="ECO:0000313" key="3">
    <source>
        <dbReference type="EMBL" id="NJP35938.1"/>
    </source>
</evidence>
<accession>A0ABX0ZEN5</accession>
<keyword evidence="4" id="KW-1185">Reference proteome</keyword>
<dbReference type="InterPro" id="IPR053392">
    <property type="entry name" value="Transposase_IS30-like"/>
</dbReference>
<protein>
    <submittedName>
        <fullName evidence="3">IS30 family transposase</fullName>
    </submittedName>
</protein>
<dbReference type="Gene3D" id="1.10.10.60">
    <property type="entry name" value="Homeodomain-like"/>
    <property type="match status" value="1"/>
</dbReference>
<organism evidence="3 4">
    <name type="scientific">Micromonospora thermarum</name>
    <dbReference type="NCBI Taxonomy" id="2720024"/>
    <lineage>
        <taxon>Bacteria</taxon>
        <taxon>Bacillati</taxon>
        <taxon>Actinomycetota</taxon>
        <taxon>Actinomycetes</taxon>
        <taxon>Micromonosporales</taxon>
        <taxon>Micromonosporaceae</taxon>
        <taxon>Micromonospora</taxon>
    </lineage>
</organism>
<dbReference type="NCBIfam" id="NF033563">
    <property type="entry name" value="transpos_IS30"/>
    <property type="match status" value="1"/>
</dbReference>